<evidence type="ECO:0000313" key="3">
    <source>
        <dbReference type="Proteomes" id="UP000181962"/>
    </source>
</evidence>
<gene>
    <name evidence="2" type="ORF">BKD09_14640</name>
</gene>
<protein>
    <submittedName>
        <fullName evidence="2">Uncharacterized protein</fullName>
    </submittedName>
</protein>
<organism evidence="2 3">
    <name type="scientific">Bradyrhizobium japonicum</name>
    <dbReference type="NCBI Taxonomy" id="375"/>
    <lineage>
        <taxon>Bacteria</taxon>
        <taxon>Pseudomonadati</taxon>
        <taxon>Pseudomonadota</taxon>
        <taxon>Alphaproteobacteria</taxon>
        <taxon>Hyphomicrobiales</taxon>
        <taxon>Nitrobacteraceae</taxon>
        <taxon>Bradyrhizobium</taxon>
    </lineage>
</organism>
<reference evidence="2 3" key="1">
    <citation type="submission" date="2016-11" db="EMBL/GenBank/DDBJ databases">
        <title>Complete Genome Sequence of Bradyrhizobium sp. strain J5, an isolated from soybean nodule in Hokkaido.</title>
        <authorList>
            <person name="Kanehara K."/>
        </authorList>
    </citation>
    <scope>NUCLEOTIDE SEQUENCE [LARGE SCALE GENOMIC DNA]</scope>
    <source>
        <strain evidence="2 3">J5</strain>
    </source>
</reference>
<dbReference type="EMBL" id="CP017637">
    <property type="protein sequence ID" value="APG09578.1"/>
    <property type="molecule type" value="Genomic_DNA"/>
</dbReference>
<name>A0A1L3F8G0_BRAJP</name>
<dbReference type="AlphaFoldDB" id="A0A1L3F8G0"/>
<feature type="region of interest" description="Disordered" evidence="1">
    <location>
        <begin position="83"/>
        <end position="109"/>
    </location>
</feature>
<accession>A0A1L3F8G0</accession>
<proteinExistence type="predicted"/>
<evidence type="ECO:0000256" key="1">
    <source>
        <dbReference type="SAM" id="MobiDB-lite"/>
    </source>
</evidence>
<sequence length="133" mass="15005">MPVVRYFVFVGSLLFGLLLAADRYLPAPAERSSTIDVDRSIIRIRSAQNLPEKIVFNTASAPMVTASGPIETEQHEDPRHALATMPQNTRTVQPEPKPVTRLAERRAPRTHRAIRKPTEPRVAMERHELFGGW</sequence>
<evidence type="ECO:0000313" key="2">
    <source>
        <dbReference type="EMBL" id="APG09578.1"/>
    </source>
</evidence>
<dbReference type="Proteomes" id="UP000181962">
    <property type="component" value="Chromosome"/>
</dbReference>